<dbReference type="SUPFAM" id="SSF52540">
    <property type="entry name" value="P-loop containing nucleoside triphosphate hydrolases"/>
    <property type="match status" value="1"/>
</dbReference>
<dbReference type="EMBL" id="AP007162">
    <property type="protein sequence ID" value="BAE61650.1"/>
    <property type="molecule type" value="Genomic_DNA"/>
</dbReference>
<gene>
    <name evidence="7" type="ORF">AO090102000638</name>
</gene>
<dbReference type="InterPro" id="IPR050227">
    <property type="entry name" value="Rab"/>
</dbReference>
<dbReference type="Proteomes" id="UP000006564">
    <property type="component" value="Chromosome 4"/>
</dbReference>
<dbReference type="KEGG" id="aor:AO090102000638"/>
<comment type="similarity">
    <text evidence="1">Belongs to the small GTPase superfamily. Rab family.</text>
</comment>
<dbReference type="EMBL" id="BA000052">
    <property type="protein sequence ID" value="BAE61650.1"/>
    <property type="molecule type" value="Genomic_DNA"/>
</dbReference>
<dbReference type="RefSeq" id="XP_023091893.1">
    <property type="nucleotide sequence ID" value="XM_023236739.1"/>
</dbReference>
<dbReference type="SMART" id="SM00174">
    <property type="entry name" value="RHO"/>
    <property type="match status" value="1"/>
</dbReference>
<dbReference type="GeneID" id="5994828"/>
<dbReference type="Pfam" id="PF00071">
    <property type="entry name" value="Ras"/>
    <property type="match status" value="1"/>
</dbReference>
<keyword evidence="5" id="KW-0636">Prenylation</keyword>
<sequence length="248" mass="27744">MNPEWPWILHSVCIIMVSLPAYDYLFKLLLIGDSGVGKSCLLLRFADDTYTESYISTIGVDFKIRTIELDGKTVKLQIWDTAGQERFRTITSSYYRGAHGICVVYDVTDMDSFNNVKQWLQEIDRYATEGVNKLLVGNKSDMEDKKVVEYTVAKVCSSLYLFPYSLEQTTSAFPQSARRLIRYIEFADSLGIPFLETSAKNASNVEQAFLTMARQIKERMGTATVNNKPTVQVGQGQGVQSGSAGGCC</sequence>
<dbReference type="STRING" id="510516.Q2U9W5"/>
<dbReference type="SMART" id="SM00176">
    <property type="entry name" value="RAN"/>
    <property type="match status" value="1"/>
</dbReference>
<keyword evidence="6" id="KW-0472">Membrane</keyword>
<evidence type="ECO:0000256" key="2">
    <source>
        <dbReference type="ARBA" id="ARBA00022741"/>
    </source>
</evidence>
<dbReference type="InterPro" id="IPR057289">
    <property type="entry name" value="Rab1/Ypt1"/>
</dbReference>
<dbReference type="PROSITE" id="PS51417">
    <property type="entry name" value="ARF"/>
    <property type="match status" value="1"/>
</dbReference>
<evidence type="ECO:0000256" key="4">
    <source>
        <dbReference type="ARBA" id="ARBA00023288"/>
    </source>
</evidence>
<dbReference type="NCBIfam" id="TIGR00231">
    <property type="entry name" value="small_GTP"/>
    <property type="match status" value="1"/>
</dbReference>
<dbReference type="InterPro" id="IPR027417">
    <property type="entry name" value="P-loop_NTPase"/>
</dbReference>
<protein>
    <submittedName>
        <fullName evidence="7">DNA, SC102</fullName>
    </submittedName>
</protein>
<keyword evidence="2" id="KW-0547">Nucleotide-binding</keyword>
<dbReference type="SMART" id="SM00175">
    <property type="entry name" value="RAB"/>
    <property type="match status" value="1"/>
</dbReference>
<keyword evidence="3" id="KW-0342">GTP-binding</keyword>
<accession>Q2U9W5</accession>
<evidence type="ECO:0000313" key="7">
    <source>
        <dbReference type="EMBL" id="BAE61650.1"/>
    </source>
</evidence>
<dbReference type="PRINTS" id="PR00449">
    <property type="entry name" value="RASTRNSFRMNG"/>
</dbReference>
<keyword evidence="6" id="KW-0812">Transmembrane</keyword>
<keyword evidence="8" id="KW-1185">Reference proteome</keyword>
<evidence type="ECO:0000256" key="3">
    <source>
        <dbReference type="ARBA" id="ARBA00023134"/>
    </source>
</evidence>
<dbReference type="PANTHER" id="PTHR47977">
    <property type="entry name" value="RAS-RELATED PROTEIN RAB"/>
    <property type="match status" value="1"/>
</dbReference>
<dbReference type="AlphaFoldDB" id="Q2U9W5"/>
<name>Q2U9W5_ASPOR</name>
<dbReference type="InterPro" id="IPR005225">
    <property type="entry name" value="Small_GTP-bd"/>
</dbReference>
<keyword evidence="4" id="KW-0449">Lipoprotein</keyword>
<dbReference type="GO" id="GO:0005525">
    <property type="term" value="F:GTP binding"/>
    <property type="evidence" value="ECO:0007669"/>
    <property type="project" value="UniProtKB-KW"/>
</dbReference>
<evidence type="ECO:0000256" key="6">
    <source>
        <dbReference type="SAM" id="Phobius"/>
    </source>
</evidence>
<keyword evidence="6" id="KW-1133">Transmembrane helix</keyword>
<dbReference type="InterPro" id="IPR001806">
    <property type="entry name" value="Small_GTPase"/>
</dbReference>
<proteinExistence type="inferred from homology"/>
<feature type="transmembrane region" description="Helical" evidence="6">
    <location>
        <begin position="6"/>
        <end position="25"/>
    </location>
</feature>
<dbReference type="HOGENOM" id="CLU_041217_10_1_1"/>
<reference evidence="7 8" key="1">
    <citation type="journal article" date="2005" name="Nature">
        <title>Genome sequencing and analysis of Aspergillus oryzae.</title>
        <authorList>
            <person name="Machida M."/>
            <person name="Asai K."/>
            <person name="Sano M."/>
            <person name="Tanaka T."/>
            <person name="Kumagai T."/>
            <person name="Terai G."/>
            <person name="Kusumoto K."/>
            <person name="Arima T."/>
            <person name="Akita O."/>
            <person name="Kashiwagi Y."/>
            <person name="Abe K."/>
            <person name="Gomi K."/>
            <person name="Horiuchi H."/>
            <person name="Kitamoto K."/>
            <person name="Kobayashi T."/>
            <person name="Takeuchi M."/>
            <person name="Denning D.W."/>
            <person name="Galagan J.E."/>
            <person name="Nierman W.C."/>
            <person name="Yu J."/>
            <person name="Archer D.B."/>
            <person name="Bennett J.W."/>
            <person name="Bhatnagar D."/>
            <person name="Cleveland T.E."/>
            <person name="Fedorova N.D."/>
            <person name="Gotoh O."/>
            <person name="Horikawa H."/>
            <person name="Hosoyama A."/>
            <person name="Ichinomiya M."/>
            <person name="Igarashi R."/>
            <person name="Iwashita K."/>
            <person name="Juvvadi P.R."/>
            <person name="Kato M."/>
            <person name="Kato Y."/>
            <person name="Kin T."/>
            <person name="Kokubun A."/>
            <person name="Maeda H."/>
            <person name="Maeyama N."/>
            <person name="Maruyama J."/>
            <person name="Nagasaki H."/>
            <person name="Nakajima T."/>
            <person name="Oda K."/>
            <person name="Okada K."/>
            <person name="Paulsen I."/>
            <person name="Sakamoto K."/>
            <person name="Sawano T."/>
            <person name="Takahashi M."/>
            <person name="Takase K."/>
            <person name="Terabayashi Y."/>
            <person name="Wortman J."/>
            <person name="Yamada O."/>
            <person name="Yamagata Y."/>
            <person name="Anazawa H."/>
            <person name="Hata Y."/>
            <person name="Koide Y."/>
            <person name="Komori T."/>
            <person name="Koyama Y."/>
            <person name="Minetoki T."/>
            <person name="Suharnan S."/>
            <person name="Tanaka A."/>
            <person name="Isono K."/>
            <person name="Kuhara S."/>
            <person name="Ogasawara N."/>
            <person name="Kikuchi H."/>
        </authorList>
    </citation>
    <scope>NUCLEOTIDE SEQUENCE [LARGE SCALE GENOMIC DNA]</scope>
    <source>
        <strain evidence="8">ATCC 42149 / RIB 40</strain>
    </source>
</reference>
<dbReference type="PROSITE" id="PS51420">
    <property type="entry name" value="RHO"/>
    <property type="match status" value="1"/>
</dbReference>
<dbReference type="PROSITE" id="PS51419">
    <property type="entry name" value="RAB"/>
    <property type="match status" value="1"/>
</dbReference>
<dbReference type="GO" id="GO:0003924">
    <property type="term" value="F:GTPase activity"/>
    <property type="evidence" value="ECO:0007669"/>
    <property type="project" value="InterPro"/>
</dbReference>
<evidence type="ECO:0000256" key="1">
    <source>
        <dbReference type="ARBA" id="ARBA00006270"/>
    </source>
</evidence>
<organism evidence="7 8">
    <name type="scientific">Aspergillus oryzae (strain ATCC 42149 / RIB 40)</name>
    <name type="common">Yellow koji mold</name>
    <dbReference type="NCBI Taxonomy" id="510516"/>
    <lineage>
        <taxon>Eukaryota</taxon>
        <taxon>Fungi</taxon>
        <taxon>Dikarya</taxon>
        <taxon>Ascomycota</taxon>
        <taxon>Pezizomycotina</taxon>
        <taxon>Eurotiomycetes</taxon>
        <taxon>Eurotiomycetidae</taxon>
        <taxon>Eurotiales</taxon>
        <taxon>Aspergillaceae</taxon>
        <taxon>Aspergillus</taxon>
        <taxon>Aspergillus subgen. Circumdati</taxon>
    </lineage>
</organism>
<dbReference type="PROSITE" id="PS51421">
    <property type="entry name" value="RAS"/>
    <property type="match status" value="1"/>
</dbReference>
<dbReference type="FunFam" id="3.40.50.300:FF:001447">
    <property type="entry name" value="Ras-related protein Rab-1B"/>
    <property type="match status" value="1"/>
</dbReference>
<dbReference type="SMART" id="SM00173">
    <property type="entry name" value="RAS"/>
    <property type="match status" value="1"/>
</dbReference>
<evidence type="ECO:0000256" key="5">
    <source>
        <dbReference type="ARBA" id="ARBA00023289"/>
    </source>
</evidence>
<dbReference type="CDD" id="cd01869">
    <property type="entry name" value="Rab1_Ypt1"/>
    <property type="match status" value="1"/>
</dbReference>
<dbReference type="Gene3D" id="3.40.50.300">
    <property type="entry name" value="P-loop containing nucleotide triphosphate hydrolases"/>
    <property type="match status" value="1"/>
</dbReference>
<evidence type="ECO:0000313" key="8">
    <source>
        <dbReference type="Proteomes" id="UP000006564"/>
    </source>
</evidence>